<reference evidence="2 3" key="1">
    <citation type="submission" date="2019-06" db="EMBL/GenBank/DDBJ databases">
        <authorList>
            <person name="Srinivasan S."/>
        </authorList>
    </citation>
    <scope>NUCLEOTIDE SEQUENCE [LARGE SCALE GENOMIC DNA]</scope>
    <source>
        <strain evidence="2 3">17J68-5</strain>
    </source>
</reference>
<dbReference type="CDD" id="cd01301">
    <property type="entry name" value="rDP_like"/>
    <property type="match status" value="1"/>
</dbReference>
<dbReference type="InterPro" id="IPR008257">
    <property type="entry name" value="Pept_M19"/>
</dbReference>
<keyword evidence="3" id="KW-1185">Reference proteome</keyword>
<dbReference type="PANTHER" id="PTHR10443:SF12">
    <property type="entry name" value="DIPEPTIDASE"/>
    <property type="match status" value="1"/>
</dbReference>
<keyword evidence="1" id="KW-0732">Signal</keyword>
<dbReference type="PANTHER" id="PTHR10443">
    <property type="entry name" value="MICROSOMAL DIPEPTIDASE"/>
    <property type="match status" value="1"/>
</dbReference>
<feature type="signal peptide" evidence="1">
    <location>
        <begin position="1"/>
        <end position="21"/>
    </location>
</feature>
<dbReference type="Gene3D" id="3.20.20.140">
    <property type="entry name" value="Metal-dependent hydrolases"/>
    <property type="match status" value="1"/>
</dbReference>
<feature type="chain" id="PRO_5022725648" evidence="1">
    <location>
        <begin position="22"/>
        <end position="419"/>
    </location>
</feature>
<evidence type="ECO:0000313" key="3">
    <source>
        <dbReference type="Proteomes" id="UP000305398"/>
    </source>
</evidence>
<dbReference type="PROSITE" id="PS51365">
    <property type="entry name" value="RENAL_DIPEPTIDASE_2"/>
    <property type="match status" value="1"/>
</dbReference>
<evidence type="ECO:0000313" key="2">
    <source>
        <dbReference type="EMBL" id="QDA60573.1"/>
    </source>
</evidence>
<dbReference type="RefSeq" id="WP_139515749.1">
    <property type="nucleotide sequence ID" value="NZ_CP040896.1"/>
</dbReference>
<dbReference type="Gene3D" id="1.10.287.650">
    <property type="entry name" value="L27 domain"/>
    <property type="match status" value="1"/>
</dbReference>
<gene>
    <name evidence="2" type="ORF">FHG12_10845</name>
</gene>
<dbReference type="Proteomes" id="UP000305398">
    <property type="component" value="Chromosome"/>
</dbReference>
<dbReference type="GO" id="GO:0006508">
    <property type="term" value="P:proteolysis"/>
    <property type="evidence" value="ECO:0007669"/>
    <property type="project" value="InterPro"/>
</dbReference>
<evidence type="ECO:0000256" key="1">
    <source>
        <dbReference type="SAM" id="SignalP"/>
    </source>
</evidence>
<protein>
    <submittedName>
        <fullName evidence="2">Membrane dipeptidase</fullName>
    </submittedName>
</protein>
<dbReference type="OrthoDB" id="9804920at2"/>
<sequence length="419" mass="46085">MKQIAALGLLSMLAFTTTAQTSDPALEAKARKIHERAFTVDTHEDTPENLVNPSFDLTIDHDPKVAQVDLPKMQRGGLDAAFWAVYMGQGPRTAAGHEAAKQKALAIFESIRSAVRKHPEQLALATTPDEALRIGKTGKHAIFIGIENGYPVGKDLSLLKTYYDLGARYMTLCHSSNNEICDSSTDPNGPEYQGLSPFGEQVVDEMNRLGMMVDISHTSDSTFYDVVRRSKVPVIASHSACKALSNVPRNLSDDMLRALAKNGGVIQMNLFSPYVKTESKSPERQAAEQSFFAKWNIKSFLNIYGLPEASQQQALAEFNTIREQFPVPLATVQDAVNQIDHAVKIAGIDHVGIGSDFDGGTELADLRDVGEFPNLTRELVRRGYSRKDIEKIWGGNLFRVMRAVEHGKSKAVNLKPSTL</sequence>
<proteinExistence type="predicted"/>
<dbReference type="GO" id="GO:0070573">
    <property type="term" value="F:metallodipeptidase activity"/>
    <property type="evidence" value="ECO:0007669"/>
    <property type="project" value="InterPro"/>
</dbReference>
<dbReference type="SUPFAM" id="SSF51556">
    <property type="entry name" value="Metallo-dependent hydrolases"/>
    <property type="match status" value="1"/>
</dbReference>
<name>A0A5B8A1I0_9BACT</name>
<dbReference type="KEGG" id="hyj:FHG12_10845"/>
<dbReference type="Pfam" id="PF01244">
    <property type="entry name" value="Peptidase_M19"/>
    <property type="match status" value="1"/>
</dbReference>
<accession>A0A5B8A1I0</accession>
<dbReference type="AlphaFoldDB" id="A0A5B8A1I0"/>
<dbReference type="EMBL" id="CP040896">
    <property type="protein sequence ID" value="QDA60573.1"/>
    <property type="molecule type" value="Genomic_DNA"/>
</dbReference>
<organism evidence="2 3">
    <name type="scientific">Hymenobacter jejuensis</name>
    <dbReference type="NCBI Taxonomy" id="2502781"/>
    <lineage>
        <taxon>Bacteria</taxon>
        <taxon>Pseudomonadati</taxon>
        <taxon>Bacteroidota</taxon>
        <taxon>Cytophagia</taxon>
        <taxon>Cytophagales</taxon>
        <taxon>Hymenobacteraceae</taxon>
        <taxon>Hymenobacter</taxon>
    </lineage>
</organism>
<dbReference type="InterPro" id="IPR032466">
    <property type="entry name" value="Metal_Hydrolase"/>
</dbReference>